<dbReference type="DNASU" id="1146335"/>
<dbReference type="HOGENOM" id="CLU_2426317_0_0_6"/>
<dbReference type="EMBL" id="AE009952">
    <property type="protein sequence ID" value="AAM84960.1"/>
    <property type="molecule type" value="Genomic_DNA"/>
</dbReference>
<name>Q8CLG6_YERPE</name>
<dbReference type="Proteomes" id="UP000002490">
    <property type="component" value="Chromosome"/>
</dbReference>
<protein>
    <submittedName>
        <fullName evidence="1">Uncharacterized protein</fullName>
    </submittedName>
</protein>
<gene>
    <name evidence="1" type="ordered locus">y1387</name>
</gene>
<dbReference type="AlphaFoldDB" id="Q8CLG6"/>
<accession>Q8CLG6</accession>
<evidence type="ECO:0000313" key="1">
    <source>
        <dbReference type="EMBL" id="AAM84960.1"/>
    </source>
</evidence>
<sequence>MLLPTRHLRGIAVSQILQLHHIQYTVNFLFDISLIQSADREWKGQIFSYGHMWEEGIILENHTDPPLVRGQVMQGFITQRNLALSGGFKPG</sequence>
<reference evidence="1 2" key="1">
    <citation type="journal article" date="2002" name="J. Bacteriol.">
        <title>Genome sequence of Yersinia pestis KIM.</title>
        <authorList>
            <person name="Deng W."/>
            <person name="Burland V."/>
            <person name="Plunkett G.III."/>
            <person name="Boutin A."/>
            <person name="Mayhew G.F."/>
            <person name="Liss P."/>
            <person name="Perna N.T."/>
            <person name="Rose D.J."/>
            <person name="Mau B."/>
            <person name="Zhou S."/>
            <person name="Schwartz D.C."/>
            <person name="Fetherston J.D."/>
            <person name="Lindler L.E."/>
            <person name="Brubaker R.R."/>
            <person name="Plana G.V."/>
            <person name="Straley S.C."/>
            <person name="McDonough K.A."/>
            <person name="Nilles M.L."/>
            <person name="Matson J.S."/>
            <person name="Blattner F.R."/>
            <person name="Perry R.D."/>
        </authorList>
    </citation>
    <scope>NUCLEOTIDE SEQUENCE [LARGE SCALE GENOMIC DNA]</scope>
    <source>
        <strain evidence="2">KIM10+ / Biovar Mediaevalis</strain>
    </source>
</reference>
<proteinExistence type="predicted"/>
<evidence type="ECO:0000313" key="2">
    <source>
        <dbReference type="Proteomes" id="UP000002490"/>
    </source>
</evidence>
<dbReference type="KEGG" id="ypk:y1387"/>
<dbReference type="AntiFam" id="ANF00095">
    <property type="entry name" value="Shadow ORF (opposite ABC transporters)"/>
</dbReference>
<organism evidence="1 2">
    <name type="scientific">Yersinia pestis</name>
    <dbReference type="NCBI Taxonomy" id="632"/>
    <lineage>
        <taxon>Bacteria</taxon>
        <taxon>Pseudomonadati</taxon>
        <taxon>Pseudomonadota</taxon>
        <taxon>Gammaproteobacteria</taxon>
        <taxon>Enterobacterales</taxon>
        <taxon>Yersiniaceae</taxon>
        <taxon>Yersinia</taxon>
    </lineage>
</organism>